<dbReference type="Gene3D" id="2.60.40.790">
    <property type="match status" value="1"/>
</dbReference>
<reference evidence="2" key="1">
    <citation type="journal article" date="2016" name="Nature">
        <title>The genome of the seagrass Zostera marina reveals angiosperm adaptation to the sea.</title>
        <authorList>
            <person name="Olsen J.L."/>
            <person name="Rouze P."/>
            <person name="Verhelst B."/>
            <person name="Lin Y.-C."/>
            <person name="Bayer T."/>
            <person name="Collen J."/>
            <person name="Dattolo E."/>
            <person name="De Paoli E."/>
            <person name="Dittami S."/>
            <person name="Maumus F."/>
            <person name="Michel G."/>
            <person name="Kersting A."/>
            <person name="Lauritano C."/>
            <person name="Lohaus R."/>
            <person name="Toepel M."/>
            <person name="Tonon T."/>
            <person name="Vanneste K."/>
            <person name="Amirebrahimi M."/>
            <person name="Brakel J."/>
            <person name="Bostroem C."/>
            <person name="Chovatia M."/>
            <person name="Grimwood J."/>
            <person name="Jenkins J.W."/>
            <person name="Jueterbock A."/>
            <person name="Mraz A."/>
            <person name="Stam W.T."/>
            <person name="Tice H."/>
            <person name="Bornberg-Bauer E."/>
            <person name="Green P.J."/>
            <person name="Pearson G.A."/>
            <person name="Procaccini G."/>
            <person name="Duarte C.M."/>
            <person name="Schmutz J."/>
            <person name="Reusch T.B.H."/>
            <person name="Van de Peer Y."/>
        </authorList>
    </citation>
    <scope>NUCLEOTIDE SEQUENCE [LARGE SCALE GENOMIC DNA]</scope>
    <source>
        <strain evidence="2">cv. Finnish</strain>
    </source>
</reference>
<dbReference type="AlphaFoldDB" id="A0A0K9PKD1"/>
<dbReference type="OMA" id="HNDIYLE"/>
<dbReference type="Proteomes" id="UP000036987">
    <property type="component" value="Unassembled WGS sequence"/>
</dbReference>
<evidence type="ECO:0000313" key="2">
    <source>
        <dbReference type="Proteomes" id="UP000036987"/>
    </source>
</evidence>
<gene>
    <name evidence="1" type="ORF">ZOSMA_214G00190</name>
</gene>
<dbReference type="EMBL" id="LFYR01000769">
    <property type="protein sequence ID" value="KMZ69431.1"/>
    <property type="molecule type" value="Genomic_DNA"/>
</dbReference>
<dbReference type="InterPro" id="IPR008978">
    <property type="entry name" value="HSP20-like_chaperone"/>
</dbReference>
<comment type="caution">
    <text evidence="1">The sequence shown here is derived from an EMBL/GenBank/DDBJ whole genome shotgun (WGS) entry which is preliminary data.</text>
</comment>
<accession>A0A0K9PKD1</accession>
<protein>
    <submittedName>
        <fullName evidence="1">21.7 kDa class VI heat shock protein</fullName>
    </submittedName>
</protein>
<proteinExistence type="predicted"/>
<keyword evidence="1" id="KW-0346">Stress response</keyword>
<name>A0A0K9PKD1_ZOSMR</name>
<organism evidence="1 2">
    <name type="scientific">Zostera marina</name>
    <name type="common">Eelgrass</name>
    <dbReference type="NCBI Taxonomy" id="29655"/>
    <lineage>
        <taxon>Eukaryota</taxon>
        <taxon>Viridiplantae</taxon>
        <taxon>Streptophyta</taxon>
        <taxon>Embryophyta</taxon>
        <taxon>Tracheophyta</taxon>
        <taxon>Spermatophyta</taxon>
        <taxon>Magnoliopsida</taxon>
        <taxon>Liliopsida</taxon>
        <taxon>Zosteraceae</taxon>
        <taxon>Zostera</taxon>
    </lineage>
</organism>
<dbReference type="PANTHER" id="PTHR47838">
    <property type="entry name" value="21.7 KDA CLASS VI HEAT SHOCK PROTEIN"/>
    <property type="match status" value="1"/>
</dbReference>
<evidence type="ECO:0000313" key="1">
    <source>
        <dbReference type="EMBL" id="KMZ69431.1"/>
    </source>
</evidence>
<dbReference type="PANTHER" id="PTHR47838:SF1">
    <property type="entry name" value="21.7 KDA CLASS VI HEAT SHOCK PROTEIN"/>
    <property type="match status" value="1"/>
</dbReference>
<sequence length="191" mass="22373">MQPPPRRRPIRIEIFDRRPKQSKKWNAPLTEELFLPFIQQGNNEVKEVFGDGSFFSPLLFGKFFDPADAFPLWDFESHTLLPVGGKVDWDETDLFYSLKSELPKGSIETGYELEICVETGKVVEMSRQMRESAKDWRKDKWWEYGHVRRLELPTNADWKRAEAYHVIEPNVIILEIKIPKNTSESNTTTVN</sequence>
<keyword evidence="2" id="KW-1185">Reference proteome</keyword>
<dbReference type="OrthoDB" id="1431247at2759"/>